<dbReference type="CDD" id="cd01561">
    <property type="entry name" value="CBS_like"/>
    <property type="match status" value="1"/>
</dbReference>
<dbReference type="SUPFAM" id="SSF53686">
    <property type="entry name" value="Tryptophan synthase beta subunit-like PLP-dependent enzymes"/>
    <property type="match status" value="1"/>
</dbReference>
<protein>
    <submittedName>
        <fullName evidence="4">Cysteine synthase A</fullName>
    </submittedName>
</protein>
<name>A0A1H1LTG0_9MICO</name>
<dbReference type="STRING" id="684552.SAMN04489719_0742"/>
<feature type="domain" description="Tryptophan synthase beta chain-like PALP" evidence="3">
    <location>
        <begin position="13"/>
        <end position="302"/>
    </location>
</feature>
<evidence type="ECO:0000313" key="4">
    <source>
        <dbReference type="EMBL" id="SDR77826.1"/>
    </source>
</evidence>
<evidence type="ECO:0000313" key="5">
    <source>
        <dbReference type="Proteomes" id="UP000199649"/>
    </source>
</evidence>
<keyword evidence="2" id="KW-0663">Pyridoxal phosphate</keyword>
<dbReference type="Proteomes" id="UP000199649">
    <property type="component" value="Chromosome I"/>
</dbReference>
<dbReference type="EMBL" id="LT629734">
    <property type="protein sequence ID" value="SDR77826.1"/>
    <property type="molecule type" value="Genomic_DNA"/>
</dbReference>
<dbReference type="GO" id="GO:1901605">
    <property type="term" value="P:alpha-amino acid metabolic process"/>
    <property type="evidence" value="ECO:0007669"/>
    <property type="project" value="UniProtKB-ARBA"/>
</dbReference>
<organism evidence="4 5">
    <name type="scientific">Agrococcus carbonis</name>
    <dbReference type="NCBI Taxonomy" id="684552"/>
    <lineage>
        <taxon>Bacteria</taxon>
        <taxon>Bacillati</taxon>
        <taxon>Actinomycetota</taxon>
        <taxon>Actinomycetes</taxon>
        <taxon>Micrococcales</taxon>
        <taxon>Microbacteriaceae</taxon>
        <taxon>Agrococcus</taxon>
    </lineage>
</organism>
<evidence type="ECO:0000259" key="3">
    <source>
        <dbReference type="Pfam" id="PF00291"/>
    </source>
</evidence>
<dbReference type="OrthoDB" id="9805733at2"/>
<dbReference type="Pfam" id="PF00291">
    <property type="entry name" value="PALP"/>
    <property type="match status" value="1"/>
</dbReference>
<keyword evidence="5" id="KW-1185">Reference proteome</keyword>
<evidence type="ECO:0000256" key="2">
    <source>
        <dbReference type="ARBA" id="ARBA00022898"/>
    </source>
</evidence>
<dbReference type="InterPro" id="IPR050214">
    <property type="entry name" value="Cys_Synth/Cystath_Beta-Synth"/>
</dbReference>
<dbReference type="AlphaFoldDB" id="A0A1H1LTG0"/>
<dbReference type="InterPro" id="IPR036052">
    <property type="entry name" value="TrpB-like_PALP_sf"/>
</dbReference>
<dbReference type="InterPro" id="IPR001926">
    <property type="entry name" value="TrpB-like_PALP"/>
</dbReference>
<comment type="cofactor">
    <cofactor evidence="1">
        <name>pyridoxal 5'-phosphate</name>
        <dbReference type="ChEBI" id="CHEBI:597326"/>
    </cofactor>
</comment>
<gene>
    <name evidence="4" type="ORF">SAMN04489719_0742</name>
</gene>
<reference evidence="5" key="1">
    <citation type="submission" date="2016-10" db="EMBL/GenBank/DDBJ databases">
        <authorList>
            <person name="Varghese N."/>
            <person name="Submissions S."/>
        </authorList>
    </citation>
    <scope>NUCLEOTIDE SEQUENCE [LARGE SCALE GENOMIC DNA]</scope>
    <source>
        <strain evidence="5">DSM 22965</strain>
    </source>
</reference>
<proteinExistence type="predicted"/>
<dbReference type="PANTHER" id="PTHR10314">
    <property type="entry name" value="CYSTATHIONINE BETA-SYNTHASE"/>
    <property type="match status" value="1"/>
</dbReference>
<evidence type="ECO:0000256" key="1">
    <source>
        <dbReference type="ARBA" id="ARBA00001933"/>
    </source>
</evidence>
<accession>A0A1H1LTG0</accession>
<sequence length="315" mass="32610">MRAPGVDASALAAIGGTPLVRLRTLLPPGSGDVLVKLEGGNPTGSYKDRMARAIVEGARERGDLSPGQRVVEYSGGSTGSSLAFVCAVLGHPLSIVSSDAFAQEKLDTMRALGADLTVVASDGGAITPDLFRRMREAVDRIVAARGSWWVDQFENRDALLGYAEMGREIIAQTDAAGLRIDAFCAGVGTAGMLAGVASALRALPHRVRVVALEPTESPLLTRGTTGPHHVEGIATGRIPPLLGDAHDEARAIDEAEARVLARRLAREEGIFAGTSAALNVAAALQLAAELGPGSTTVTVATDTGLKYLAGGLFRD</sequence>
<dbReference type="RefSeq" id="WP_092665773.1">
    <property type="nucleotide sequence ID" value="NZ_LT629734.1"/>
</dbReference>
<dbReference type="Gene3D" id="3.40.50.1100">
    <property type="match status" value="2"/>
</dbReference>